<dbReference type="GO" id="GO:0005737">
    <property type="term" value="C:cytoplasm"/>
    <property type="evidence" value="ECO:0007669"/>
    <property type="project" value="TreeGrafter"/>
</dbReference>
<feature type="repeat" description="ANK" evidence="3">
    <location>
        <begin position="91"/>
        <end position="123"/>
    </location>
</feature>
<dbReference type="Proteomes" id="UP000887566">
    <property type="component" value="Unplaced"/>
</dbReference>
<evidence type="ECO:0000256" key="2">
    <source>
        <dbReference type="ARBA" id="ARBA00023043"/>
    </source>
</evidence>
<feature type="repeat" description="ANK" evidence="3">
    <location>
        <begin position="229"/>
        <end position="255"/>
    </location>
</feature>
<dbReference type="Gene3D" id="1.25.40.20">
    <property type="entry name" value="Ankyrin repeat-containing domain"/>
    <property type="match status" value="4"/>
</dbReference>
<keyword evidence="1" id="KW-0677">Repeat</keyword>
<name>A0A914ULR8_9BILA</name>
<feature type="region of interest" description="Disordered" evidence="4">
    <location>
        <begin position="603"/>
        <end position="623"/>
    </location>
</feature>
<feature type="compositionally biased region" description="Basic and acidic residues" evidence="4">
    <location>
        <begin position="671"/>
        <end position="688"/>
    </location>
</feature>
<dbReference type="InterPro" id="IPR036770">
    <property type="entry name" value="Ankyrin_rpt-contain_sf"/>
</dbReference>
<dbReference type="PROSITE" id="PS50297">
    <property type="entry name" value="ANK_REP_REGION"/>
    <property type="match status" value="6"/>
</dbReference>
<feature type="repeat" description="ANK" evidence="3">
    <location>
        <begin position="330"/>
        <end position="356"/>
    </location>
</feature>
<feature type="compositionally biased region" description="Basic residues" evidence="4">
    <location>
        <begin position="520"/>
        <end position="541"/>
    </location>
</feature>
<feature type="repeat" description="ANK" evidence="3">
    <location>
        <begin position="364"/>
        <end position="389"/>
    </location>
</feature>
<evidence type="ECO:0000256" key="1">
    <source>
        <dbReference type="ARBA" id="ARBA00022737"/>
    </source>
</evidence>
<feature type="compositionally biased region" description="Polar residues" evidence="4">
    <location>
        <begin position="566"/>
        <end position="581"/>
    </location>
</feature>
<accession>A0A914ULR8</accession>
<keyword evidence="5" id="KW-1185">Reference proteome</keyword>
<dbReference type="WBParaSite" id="PSAMB.scaffold1081size36210.g10848.t1">
    <property type="protein sequence ID" value="PSAMB.scaffold1081size36210.g10848.t1"/>
    <property type="gene ID" value="PSAMB.scaffold1081size36210.g10848"/>
</dbReference>
<evidence type="ECO:0000256" key="3">
    <source>
        <dbReference type="PROSITE-ProRule" id="PRU00023"/>
    </source>
</evidence>
<dbReference type="Pfam" id="PF12796">
    <property type="entry name" value="Ank_2"/>
    <property type="match status" value="2"/>
</dbReference>
<feature type="repeat" description="ANK" evidence="3">
    <location>
        <begin position="264"/>
        <end position="296"/>
    </location>
</feature>
<proteinExistence type="predicted"/>
<dbReference type="SMART" id="SM00248">
    <property type="entry name" value="ANK"/>
    <property type="match status" value="12"/>
</dbReference>
<evidence type="ECO:0000256" key="4">
    <source>
        <dbReference type="SAM" id="MobiDB-lite"/>
    </source>
</evidence>
<feature type="compositionally biased region" description="Basic and acidic residues" evidence="4">
    <location>
        <begin position="542"/>
        <end position="560"/>
    </location>
</feature>
<feature type="region of interest" description="Disordered" evidence="4">
    <location>
        <begin position="461"/>
        <end position="581"/>
    </location>
</feature>
<dbReference type="PANTHER" id="PTHR24198">
    <property type="entry name" value="ANKYRIN REPEAT AND PROTEIN KINASE DOMAIN-CONTAINING PROTEIN"/>
    <property type="match status" value="1"/>
</dbReference>
<keyword evidence="2 3" id="KW-0040">ANK repeat</keyword>
<feature type="repeat" description="ANK" evidence="3">
    <location>
        <begin position="196"/>
        <end position="228"/>
    </location>
</feature>
<reference evidence="6" key="1">
    <citation type="submission" date="2022-11" db="UniProtKB">
        <authorList>
            <consortium name="WormBaseParasite"/>
        </authorList>
    </citation>
    <scope>IDENTIFICATION</scope>
</reference>
<dbReference type="PROSITE" id="PS50088">
    <property type="entry name" value="ANK_REPEAT"/>
    <property type="match status" value="6"/>
</dbReference>
<organism evidence="5 6">
    <name type="scientific">Plectus sambesii</name>
    <dbReference type="NCBI Taxonomy" id="2011161"/>
    <lineage>
        <taxon>Eukaryota</taxon>
        <taxon>Metazoa</taxon>
        <taxon>Ecdysozoa</taxon>
        <taxon>Nematoda</taxon>
        <taxon>Chromadorea</taxon>
        <taxon>Plectida</taxon>
        <taxon>Plectina</taxon>
        <taxon>Plectoidea</taxon>
        <taxon>Plectidae</taxon>
        <taxon>Plectus</taxon>
    </lineage>
</organism>
<dbReference type="SUPFAM" id="SSF48403">
    <property type="entry name" value="Ankyrin repeat"/>
    <property type="match status" value="1"/>
</dbReference>
<dbReference type="InterPro" id="IPR002110">
    <property type="entry name" value="Ankyrin_rpt"/>
</dbReference>
<protein>
    <submittedName>
        <fullName evidence="6">ANK_REP_REGION domain-containing protein</fullName>
    </submittedName>
</protein>
<feature type="compositionally biased region" description="Polar residues" evidence="4">
    <location>
        <begin position="493"/>
        <end position="519"/>
    </location>
</feature>
<dbReference type="AlphaFoldDB" id="A0A914ULR8"/>
<sequence length="814" mass="90769">MVTEESAVMVHQSQSSSEEELNLLMTALHKGHYEEAINLLSKGSDGQIIDITAVDSHGRLALHYAADSGDEKTVARIFDEDPSLIDAVDENGYTPLTLAVMSGNMPAVHFLLDKGADMNHMDVEKHSLVQWAVVCRQPEALVILLEKGAIPSTPDSFGAHALHYATMISEQEPDIGQETLHILLKHQANVNCGDLDERTPLLWAASAGATEALMCLVQAGADKSAMDRDQLTAAHCAASRGHSELIEMLLQLSADSIIDAQDRNGATPLFYAVTLGHFECAKLLLAKGAKVNYQDRRLRTASHCGAAKGQLRILKLLRQCGASFEIQNYRGDLPLHEAVQAGSTEVVEWLLSLHASTLDAPNHLGRTALHLAAANGNMQLCVLLCTKGAIANPVMLYKAYLMTPLDLAEKKEHTDVADYLRTDFGAKNAAQLPEEIRRMSRSRLELQIAEAKSLHNFDIAATDGSTDAQEPTAHSEDKRRMKRRPSRELLRSRQMQTSRLSLHEVATNTEESESAAQTKQKSRNSTRHGHRDKENHKRKKTSSKDRTMQKDGGESGEAKSESSQSVLPKSTSTSDLVGSDRTQALESEVVSAAEKMIALLTQRRSPDHAEGSPSAGEADAVEQKATAEVRLRLRAEHDMHGQHGDVSDGRAEDEEHWPLEEYHSSTMTNDQSRDAPRSSTKSDRRTDASRYIEEKRIFQELANLKRIQIQYGKVQETVLVRRLIEAFCRHHALDADDFPFHTFNGWEKFLYDQLKYLYYEERKRMARFRALPTPSEFDRRLRRAKTTKNESKLDHLTRTYGVAPLPVQYSRKVT</sequence>
<evidence type="ECO:0000313" key="6">
    <source>
        <dbReference type="WBParaSite" id="PSAMB.scaffold1081size36210.g10848.t1"/>
    </source>
</evidence>
<evidence type="ECO:0000313" key="5">
    <source>
        <dbReference type="Proteomes" id="UP000887566"/>
    </source>
</evidence>
<feature type="region of interest" description="Disordered" evidence="4">
    <location>
        <begin position="662"/>
        <end position="688"/>
    </location>
</feature>
<dbReference type="Pfam" id="PF13637">
    <property type="entry name" value="Ank_4"/>
    <property type="match status" value="1"/>
</dbReference>
<dbReference type="PANTHER" id="PTHR24198:SF165">
    <property type="entry name" value="ANKYRIN REPEAT-CONTAINING PROTEIN-RELATED"/>
    <property type="match status" value="1"/>
</dbReference>